<organism evidence="1 2">
    <name type="scientific">Owenia fusiformis</name>
    <name type="common">Polychaete worm</name>
    <dbReference type="NCBI Taxonomy" id="6347"/>
    <lineage>
        <taxon>Eukaryota</taxon>
        <taxon>Metazoa</taxon>
        <taxon>Spiralia</taxon>
        <taxon>Lophotrochozoa</taxon>
        <taxon>Annelida</taxon>
        <taxon>Polychaeta</taxon>
        <taxon>Sedentaria</taxon>
        <taxon>Canalipalpata</taxon>
        <taxon>Sabellida</taxon>
        <taxon>Oweniida</taxon>
        <taxon>Oweniidae</taxon>
        <taxon>Owenia</taxon>
    </lineage>
</organism>
<comment type="caution">
    <text evidence="1">The sequence shown here is derived from an EMBL/GenBank/DDBJ whole genome shotgun (WGS) entry which is preliminary data.</text>
</comment>
<evidence type="ECO:0000313" key="2">
    <source>
        <dbReference type="Proteomes" id="UP000749559"/>
    </source>
</evidence>
<reference evidence="1" key="1">
    <citation type="submission" date="2022-03" db="EMBL/GenBank/DDBJ databases">
        <authorList>
            <person name="Martin C."/>
        </authorList>
    </citation>
    <scope>NUCLEOTIDE SEQUENCE</scope>
</reference>
<gene>
    <name evidence="1" type="ORF">OFUS_LOCUS3198</name>
</gene>
<dbReference type="EMBL" id="CAIIXF020000001">
    <property type="protein sequence ID" value="CAH1775965.1"/>
    <property type="molecule type" value="Genomic_DNA"/>
</dbReference>
<name>A0A8J1TQL8_OWEFU</name>
<protein>
    <submittedName>
        <fullName evidence="1">Uncharacterized protein</fullName>
    </submittedName>
</protein>
<dbReference type="Proteomes" id="UP000749559">
    <property type="component" value="Unassembled WGS sequence"/>
</dbReference>
<evidence type="ECO:0000313" key="1">
    <source>
        <dbReference type="EMBL" id="CAH1775965.1"/>
    </source>
</evidence>
<proteinExistence type="predicted"/>
<keyword evidence="2" id="KW-1185">Reference proteome</keyword>
<dbReference type="AlphaFoldDB" id="A0A8J1TQL8"/>
<sequence length="153" mass="16685">MIGGMKLCLVALTTILMINEISGNLEITKVCPEGETKGSFSYNLTNNLNREVRVSIKESVDTLENKEVLLNNTNQVTIEAGGTKTGRTTNIENSGPGMLTFYYRVSVSGDLQFTKHTPCVLKKKPTEQPGSDGSLIHGSLLLLLISLLTFMFS</sequence>
<accession>A0A8J1TQL8</accession>